<feature type="domain" description="Metalloprotease TldD/E C-terminal" evidence="1">
    <location>
        <begin position="215"/>
        <end position="436"/>
    </location>
</feature>
<evidence type="ECO:0000313" key="3">
    <source>
        <dbReference type="Proteomes" id="UP000005317"/>
    </source>
</evidence>
<protein>
    <recommendedName>
        <fullName evidence="1">Metalloprotease TldD/E C-terminal domain-containing protein</fullName>
    </recommendedName>
</protein>
<dbReference type="GO" id="GO:0008237">
    <property type="term" value="F:metallopeptidase activity"/>
    <property type="evidence" value="ECO:0007669"/>
    <property type="project" value="InterPro"/>
</dbReference>
<evidence type="ECO:0000313" key="2">
    <source>
        <dbReference type="EMBL" id="EIJ34811.1"/>
    </source>
</evidence>
<gene>
    <name evidence="2" type="ORF">Thini_2252</name>
</gene>
<evidence type="ECO:0000259" key="1">
    <source>
        <dbReference type="Pfam" id="PF19289"/>
    </source>
</evidence>
<organism evidence="2 3">
    <name type="scientific">Thiothrix nivea (strain ATCC 35100 / DSM 5205 / JP2)</name>
    <dbReference type="NCBI Taxonomy" id="870187"/>
    <lineage>
        <taxon>Bacteria</taxon>
        <taxon>Pseudomonadati</taxon>
        <taxon>Pseudomonadota</taxon>
        <taxon>Gammaproteobacteria</taxon>
        <taxon>Thiotrichales</taxon>
        <taxon>Thiotrichaceae</taxon>
        <taxon>Thiothrix</taxon>
    </lineage>
</organism>
<proteinExistence type="predicted"/>
<dbReference type="AlphaFoldDB" id="A0A656HCD1"/>
<dbReference type="PANTHER" id="PTHR43666">
    <property type="entry name" value="TLDD PROTEIN"/>
    <property type="match status" value="1"/>
</dbReference>
<dbReference type="RefSeq" id="WP_002708733.1">
    <property type="nucleotide sequence ID" value="NZ_JH651384.1"/>
</dbReference>
<sequence length="438" mass="48815">MQNYFRELSEKIFALLKPHEALLLNFAGEQSDFVRLNKNRIRQAGHVAQQTLAMTLIADQRQNGASFDLAVALETDVAFAGAMLVQLRQQLPFLPEDPYLNYATAIHNTHDVAENRLPVADAALEEVMAAAKGLDLVGLWASGEVSRGFANSLGQFNWHVNYNFNVDWSIYSQEDKAIKQNHAGFQWDAEHVRKELDYARQTLPLLAKPPRSIRPGNYRVFITPSAMQELTNLLSWGGFSLKSHRTAQTPLLKMIEAGMTLNPKVSLIENHRAGLTPRFTDAGFIKPDQVTLIEHGVYKQCLADSRSAKEYGLPVNCDSEAPQSLHISGGGLQRDNILPELGTGIFISNLWYCNYSDRNHCRMTGMTRFASLWVESGVPVAPLSVMRFDESLYHIFGDKLMALTAEPEALFDASSYGGRSQASSRLPGALVDDFRLTL</sequence>
<dbReference type="Pfam" id="PF19289">
    <property type="entry name" value="PmbA_TldD_3rd"/>
    <property type="match status" value="1"/>
</dbReference>
<dbReference type="InterPro" id="IPR036059">
    <property type="entry name" value="TldD/PmbA_sf"/>
</dbReference>
<name>A0A656HCD1_THINJ</name>
<dbReference type="SUPFAM" id="SSF111283">
    <property type="entry name" value="Putative modulator of DNA gyrase, PmbA/TldD"/>
    <property type="match status" value="1"/>
</dbReference>
<dbReference type="Proteomes" id="UP000005317">
    <property type="component" value="Unassembled WGS sequence"/>
</dbReference>
<reference evidence="3" key="1">
    <citation type="journal article" date="2011" name="Stand. Genomic Sci.">
        <title>Genome sequence of the filamentous, gliding Thiothrix nivea neotype strain (JP2(T)).</title>
        <authorList>
            <person name="Lapidus A."/>
            <person name="Nolan M."/>
            <person name="Lucas S."/>
            <person name="Glavina Del Rio T."/>
            <person name="Tice H."/>
            <person name="Cheng J.F."/>
            <person name="Tapia R."/>
            <person name="Han C."/>
            <person name="Goodwin L."/>
            <person name="Pitluck S."/>
            <person name="Liolios K."/>
            <person name="Pagani I."/>
            <person name="Ivanova N."/>
            <person name="Huntemann M."/>
            <person name="Mavromatis K."/>
            <person name="Mikhailova N."/>
            <person name="Pati A."/>
            <person name="Chen A."/>
            <person name="Palaniappan K."/>
            <person name="Land M."/>
            <person name="Brambilla E.M."/>
            <person name="Rohde M."/>
            <person name="Abt B."/>
            <person name="Verbarg S."/>
            <person name="Goker M."/>
            <person name="Bristow J."/>
            <person name="Eisen J.A."/>
            <person name="Markowitz V."/>
            <person name="Hugenholtz P."/>
            <person name="Kyrpides N.C."/>
            <person name="Klenk H.P."/>
            <person name="Woyke T."/>
        </authorList>
    </citation>
    <scope>NUCLEOTIDE SEQUENCE [LARGE SCALE GENOMIC DNA]</scope>
    <source>
        <strain evidence="3">ATCC 35100 / DSM 5205 / JP2</strain>
    </source>
</reference>
<dbReference type="PANTHER" id="PTHR43666:SF1">
    <property type="entry name" value="CONSERVED PROTEIN"/>
    <property type="match status" value="1"/>
</dbReference>
<keyword evidence="3" id="KW-1185">Reference proteome</keyword>
<accession>A0A656HCD1</accession>
<dbReference type="EMBL" id="JH651384">
    <property type="protein sequence ID" value="EIJ34811.1"/>
    <property type="molecule type" value="Genomic_DNA"/>
</dbReference>
<dbReference type="InterPro" id="IPR045569">
    <property type="entry name" value="Metalloprtase-TldD/E_C"/>
</dbReference>
<dbReference type="GO" id="GO:0006508">
    <property type="term" value="P:proteolysis"/>
    <property type="evidence" value="ECO:0007669"/>
    <property type="project" value="InterPro"/>
</dbReference>
<dbReference type="OrthoDB" id="9763230at2"/>